<evidence type="ECO:0000313" key="3">
    <source>
        <dbReference type="Proteomes" id="UP000027138"/>
    </source>
</evidence>
<evidence type="ECO:0000313" key="2">
    <source>
        <dbReference type="EMBL" id="KDP23074.1"/>
    </source>
</evidence>
<protein>
    <submittedName>
        <fullName evidence="2">Uncharacterized protein</fullName>
    </submittedName>
</protein>
<feature type="compositionally biased region" description="Low complexity" evidence="1">
    <location>
        <begin position="59"/>
        <end position="85"/>
    </location>
</feature>
<dbReference type="AlphaFoldDB" id="A0A067JU63"/>
<gene>
    <name evidence="2" type="ORF">JCGZ_01167</name>
</gene>
<feature type="compositionally biased region" description="Acidic residues" evidence="1">
    <location>
        <begin position="48"/>
        <end position="58"/>
    </location>
</feature>
<name>A0A067JU63_JATCU</name>
<sequence>MLMRQRLARPSRVPQYARAANRLKATLARTVWQCQGDAYRVVSARDDSSEDEEAEDAGGADMEVGNPPPFGASFGAGASGAGPSFQGTSSMSNDEVLARMMSRMDMFDTSLNGMESMIADRFQSIEIMHGSLDSRMDTL</sequence>
<reference evidence="2 3" key="1">
    <citation type="journal article" date="2014" name="PLoS ONE">
        <title>Global Analysis of Gene Expression Profiles in Physic Nut (Jatropha curcas L.) Seedlings Exposed to Salt Stress.</title>
        <authorList>
            <person name="Zhang L."/>
            <person name="Zhang C."/>
            <person name="Wu P."/>
            <person name="Chen Y."/>
            <person name="Li M."/>
            <person name="Jiang H."/>
            <person name="Wu G."/>
        </authorList>
    </citation>
    <scope>NUCLEOTIDE SEQUENCE [LARGE SCALE GENOMIC DNA]</scope>
    <source>
        <strain evidence="3">cv. GZQX0401</strain>
        <tissue evidence="2">Young leaves</tissue>
    </source>
</reference>
<feature type="region of interest" description="Disordered" evidence="1">
    <location>
        <begin position="42"/>
        <end position="92"/>
    </location>
</feature>
<proteinExistence type="predicted"/>
<dbReference type="Proteomes" id="UP000027138">
    <property type="component" value="Unassembled WGS sequence"/>
</dbReference>
<dbReference type="EMBL" id="KK915284">
    <property type="protein sequence ID" value="KDP23074.1"/>
    <property type="molecule type" value="Genomic_DNA"/>
</dbReference>
<keyword evidence="3" id="KW-1185">Reference proteome</keyword>
<evidence type="ECO:0000256" key="1">
    <source>
        <dbReference type="SAM" id="MobiDB-lite"/>
    </source>
</evidence>
<accession>A0A067JU63</accession>
<organism evidence="2 3">
    <name type="scientific">Jatropha curcas</name>
    <name type="common">Barbados nut</name>
    <dbReference type="NCBI Taxonomy" id="180498"/>
    <lineage>
        <taxon>Eukaryota</taxon>
        <taxon>Viridiplantae</taxon>
        <taxon>Streptophyta</taxon>
        <taxon>Embryophyta</taxon>
        <taxon>Tracheophyta</taxon>
        <taxon>Spermatophyta</taxon>
        <taxon>Magnoliopsida</taxon>
        <taxon>eudicotyledons</taxon>
        <taxon>Gunneridae</taxon>
        <taxon>Pentapetalae</taxon>
        <taxon>rosids</taxon>
        <taxon>fabids</taxon>
        <taxon>Malpighiales</taxon>
        <taxon>Euphorbiaceae</taxon>
        <taxon>Crotonoideae</taxon>
        <taxon>Jatropheae</taxon>
        <taxon>Jatropha</taxon>
    </lineage>
</organism>